<protein>
    <submittedName>
        <fullName evidence="2">MPP7</fullName>
    </submittedName>
</protein>
<name>A0ABY6L284_9ARAC</name>
<dbReference type="InterPro" id="IPR036034">
    <property type="entry name" value="PDZ_sf"/>
</dbReference>
<evidence type="ECO:0000313" key="3">
    <source>
        <dbReference type="Proteomes" id="UP001235939"/>
    </source>
</evidence>
<evidence type="ECO:0000313" key="2">
    <source>
        <dbReference type="EMBL" id="UYV75254.1"/>
    </source>
</evidence>
<gene>
    <name evidence="2" type="ORF">LAZ67_12003105</name>
</gene>
<organism evidence="2 3">
    <name type="scientific">Cordylochernes scorpioides</name>
    <dbReference type="NCBI Taxonomy" id="51811"/>
    <lineage>
        <taxon>Eukaryota</taxon>
        <taxon>Metazoa</taxon>
        <taxon>Ecdysozoa</taxon>
        <taxon>Arthropoda</taxon>
        <taxon>Chelicerata</taxon>
        <taxon>Arachnida</taxon>
        <taxon>Pseudoscorpiones</taxon>
        <taxon>Cheliferoidea</taxon>
        <taxon>Chernetidae</taxon>
        <taxon>Cordylochernes</taxon>
    </lineage>
</organism>
<evidence type="ECO:0000256" key="1">
    <source>
        <dbReference type="SAM" id="SignalP"/>
    </source>
</evidence>
<feature type="signal peptide" evidence="1">
    <location>
        <begin position="1"/>
        <end position="30"/>
    </location>
</feature>
<dbReference type="EMBL" id="CP092874">
    <property type="protein sequence ID" value="UYV75254.1"/>
    <property type="molecule type" value="Genomic_DNA"/>
</dbReference>
<keyword evidence="1" id="KW-0732">Signal</keyword>
<reference evidence="2 3" key="1">
    <citation type="submission" date="2022-01" db="EMBL/GenBank/DDBJ databases">
        <title>A chromosomal length assembly of Cordylochernes scorpioides.</title>
        <authorList>
            <person name="Zeh D."/>
            <person name="Zeh J."/>
        </authorList>
    </citation>
    <scope>NUCLEOTIDE SEQUENCE [LARGE SCALE GENOMIC DNA]</scope>
    <source>
        <strain evidence="2">IN4F17</strain>
        <tissue evidence="2">Whole Body</tissue>
    </source>
</reference>
<feature type="chain" id="PRO_5046604694" evidence="1">
    <location>
        <begin position="31"/>
        <end position="128"/>
    </location>
</feature>
<dbReference type="Gene3D" id="2.30.42.10">
    <property type="match status" value="1"/>
</dbReference>
<dbReference type="SUPFAM" id="SSF50156">
    <property type="entry name" value="PDZ domain-like"/>
    <property type="match status" value="1"/>
</dbReference>
<dbReference type="PANTHER" id="PTHR23122">
    <property type="entry name" value="MEMBRANE-ASSOCIATED GUANYLATE KINASE MAGUK"/>
    <property type="match status" value="1"/>
</dbReference>
<dbReference type="Proteomes" id="UP001235939">
    <property type="component" value="Chromosome 12"/>
</dbReference>
<accession>A0ABY6L284</accession>
<proteinExistence type="predicted"/>
<keyword evidence="3" id="KW-1185">Reference proteome</keyword>
<sequence length="128" mass="14201">MLFGNVIGKYLRLFLLGYVKCLFLQALIEAHDQVARKEFLPTLPSVPSLANHDAIKIVQLIKNKEPLGATVKFDENTSSLIVAHVQQGGAAERSGEYICQIGNSALRSRARDDMGSMRPLRPLYFAEV</sequence>
<dbReference type="InterPro" id="IPR050716">
    <property type="entry name" value="MAGUK"/>
</dbReference>